<feature type="region of interest" description="Disordered" evidence="1">
    <location>
        <begin position="372"/>
        <end position="447"/>
    </location>
</feature>
<evidence type="ECO:0000313" key="3">
    <source>
        <dbReference type="Proteomes" id="UP000031524"/>
    </source>
</evidence>
<sequence length="447" mass="45798">MLAGASHGAYRGPGVSADTIAQAVSATEGLDAGQLVTATRAAVGEADATTLQGGILGQVASTLGEVAMGEILRRVVDHARDWFDNRDRSGELLDDSRHAADALEDIDAVAETACTEVVLALRAVIAQLCTFLNHLDPAVHTREFSECVGAGAALIEDAGQLILDCCQDRDTAVAACLDEFLARGTALCEAPVCRTEVVDCPPAVPPAPESAPEPVAPPKKLVEVSAIPQAVEPPAPEPVEPAPPPKKQVEVPVAQSAPEPPAPAPEPAEPTPPPKMVEPSTPEPADPTPPPKKQMEVPTTPQSALVEEPVEPPVTEPAPEEPAVTEEVCVETPAGEVHCGVLGEVGMGIALLGLALLIGALEDCLVEIEAPVEPEPLPEPELPVEPAAVEPPPPPKQVENPPTPVAPPAPETPLTSPVPPAPAPEAPPTPPSPPAAVPGSARKAGAW</sequence>
<evidence type="ECO:0000256" key="1">
    <source>
        <dbReference type="SAM" id="MobiDB-lite"/>
    </source>
</evidence>
<keyword evidence="2" id="KW-0645">Protease</keyword>
<dbReference type="HOGENOM" id="CLU_039916_0_0_11"/>
<feature type="compositionally biased region" description="Pro residues" evidence="1">
    <location>
        <begin position="379"/>
        <end position="436"/>
    </location>
</feature>
<dbReference type="STRING" id="1223515.B842_02065"/>
<name>A0A0B5D0U4_9CORY</name>
<reference evidence="2 3" key="1">
    <citation type="submission" date="2013-04" db="EMBL/GenBank/DDBJ databases">
        <title>Complete genome sequence of Corynebacterium humireducens DSM 45392(T), isolated from a wastewater-fed microbial fuel cell.</title>
        <authorList>
            <person name="Ruckert C."/>
            <person name="Albersmeier A."/>
            <person name="Kalinowski J."/>
        </authorList>
    </citation>
    <scope>NUCLEOTIDE SEQUENCE [LARGE SCALE GENOMIC DNA]</scope>
    <source>
        <strain evidence="3">MFC-5</strain>
    </source>
</reference>
<dbReference type="GO" id="GO:0008237">
    <property type="term" value="F:metallopeptidase activity"/>
    <property type="evidence" value="ECO:0007669"/>
    <property type="project" value="UniProtKB-KW"/>
</dbReference>
<keyword evidence="3" id="KW-1185">Reference proteome</keyword>
<dbReference type="GO" id="GO:0006508">
    <property type="term" value="P:proteolysis"/>
    <property type="evidence" value="ECO:0007669"/>
    <property type="project" value="UniProtKB-KW"/>
</dbReference>
<protein>
    <submittedName>
        <fullName evidence="2">Zinc metalloprotease</fullName>
    </submittedName>
</protein>
<dbReference type="KEGG" id="chm:B842_02065"/>
<feature type="compositionally biased region" description="Pro residues" evidence="1">
    <location>
        <begin position="231"/>
        <end position="246"/>
    </location>
</feature>
<proteinExistence type="predicted"/>
<dbReference type="EMBL" id="CP005286">
    <property type="protein sequence ID" value="AJE32266.1"/>
    <property type="molecule type" value="Genomic_DNA"/>
</dbReference>
<keyword evidence="2" id="KW-0378">Hydrolase</keyword>
<accession>A0A0B5D0U4</accession>
<dbReference type="Proteomes" id="UP000031524">
    <property type="component" value="Chromosome"/>
</dbReference>
<keyword evidence="2" id="KW-0482">Metalloprotease</keyword>
<dbReference type="AlphaFoldDB" id="A0A0B5D0U4"/>
<organism evidence="2 3">
    <name type="scientific">Corynebacterium humireducens NBRC 106098 = DSM 45392</name>
    <dbReference type="NCBI Taxonomy" id="1223515"/>
    <lineage>
        <taxon>Bacteria</taxon>
        <taxon>Bacillati</taxon>
        <taxon>Actinomycetota</taxon>
        <taxon>Actinomycetes</taxon>
        <taxon>Mycobacteriales</taxon>
        <taxon>Corynebacteriaceae</taxon>
        <taxon>Corynebacterium</taxon>
    </lineage>
</organism>
<feature type="compositionally biased region" description="Pro residues" evidence="1">
    <location>
        <begin position="258"/>
        <end position="292"/>
    </location>
</feature>
<feature type="region of interest" description="Disordered" evidence="1">
    <location>
        <begin position="231"/>
        <end position="327"/>
    </location>
</feature>
<evidence type="ECO:0000313" key="2">
    <source>
        <dbReference type="EMBL" id="AJE32266.1"/>
    </source>
</evidence>
<gene>
    <name evidence="2" type="ORF">B842_02065</name>
</gene>